<dbReference type="PANTHER" id="PTHR33491">
    <property type="entry name" value="OSJNBA0016N04.9 PROTEIN"/>
    <property type="match status" value="1"/>
</dbReference>
<feature type="signal peptide" evidence="12">
    <location>
        <begin position="1"/>
        <end position="24"/>
    </location>
</feature>
<dbReference type="Pfam" id="PF08488">
    <property type="entry name" value="WAK"/>
    <property type="match status" value="1"/>
</dbReference>
<evidence type="ECO:0000256" key="11">
    <source>
        <dbReference type="SAM" id="Phobius"/>
    </source>
</evidence>
<name>A0A6D2ILL5_9BRAS</name>
<gene>
    <name evidence="15" type="ORF">MERR_LOCUS13269</name>
</gene>
<sequence length="424" mass="46829">MRRESYSLVYMVSLLVLLIHGMTAATTQGLTVSSSCQSHCGGLPIPYPFGIGKDCYLNNDKWYQVTCNSSSGSPVPFLPSINRELVNISFPADSSSQFEFGLIQIKNPVTSSGCSNREEASLSFDVTGSPFFLSASNTLVAVGCNNKALMTDVKPHIGGCESTCDMGFGRRGQNISCDGDKCCQAKLPSDRLQQIGIKIESLDGNASTSAGCRVAFLTDETYSLSNITEPELFYGKGYATVELGWFIEMSHNMSVETRACFSTFEGQGYSYGNLETCICRYGNYLDRRYRSCRCNSGYRGNPYLSSGCTDIDECEEAKAQGRNRCRKGEYCVNIQGNLDCKPIRNKTLAIILGISIGFGLLVVAVGAWRLYKFIIKQREINRKKKFFERNEGLLLQQQLVSNEGNVEKTRVFSSKELEKATEMA</sequence>
<feature type="chain" id="PRO_5025353592" description="Wall-associated receptor kinase galacturonan-binding domain-containing protein" evidence="12">
    <location>
        <begin position="25"/>
        <end position="424"/>
    </location>
</feature>
<evidence type="ECO:0000256" key="5">
    <source>
        <dbReference type="ARBA" id="ARBA00022729"/>
    </source>
</evidence>
<evidence type="ECO:0000256" key="10">
    <source>
        <dbReference type="ARBA" id="ARBA00023180"/>
    </source>
</evidence>
<evidence type="ECO:0000256" key="7">
    <source>
        <dbReference type="ARBA" id="ARBA00022989"/>
    </source>
</evidence>
<keyword evidence="4 11" id="KW-0812">Transmembrane</keyword>
<evidence type="ECO:0000256" key="12">
    <source>
        <dbReference type="SAM" id="SignalP"/>
    </source>
</evidence>
<dbReference type="EMBL" id="CACVBM020001048">
    <property type="protein sequence ID" value="CAA7026034.1"/>
    <property type="molecule type" value="Genomic_DNA"/>
</dbReference>
<accession>A0A6D2ILL5</accession>
<evidence type="ECO:0008006" key="17">
    <source>
        <dbReference type="Google" id="ProtNLM"/>
    </source>
</evidence>
<organism evidence="15 16">
    <name type="scientific">Microthlaspi erraticum</name>
    <dbReference type="NCBI Taxonomy" id="1685480"/>
    <lineage>
        <taxon>Eukaryota</taxon>
        <taxon>Viridiplantae</taxon>
        <taxon>Streptophyta</taxon>
        <taxon>Embryophyta</taxon>
        <taxon>Tracheophyta</taxon>
        <taxon>Spermatophyta</taxon>
        <taxon>Magnoliopsida</taxon>
        <taxon>eudicotyledons</taxon>
        <taxon>Gunneridae</taxon>
        <taxon>Pentapetalae</taxon>
        <taxon>rosids</taxon>
        <taxon>malvids</taxon>
        <taxon>Brassicales</taxon>
        <taxon>Brassicaceae</taxon>
        <taxon>Coluteocarpeae</taxon>
        <taxon>Microthlaspi</taxon>
    </lineage>
</organism>
<evidence type="ECO:0000313" key="16">
    <source>
        <dbReference type="Proteomes" id="UP000467841"/>
    </source>
</evidence>
<dbReference type="GO" id="GO:0016020">
    <property type="term" value="C:membrane"/>
    <property type="evidence" value="ECO:0007669"/>
    <property type="project" value="UniProtKB-SubCell"/>
</dbReference>
<feature type="transmembrane region" description="Helical" evidence="11">
    <location>
        <begin position="348"/>
        <end position="371"/>
    </location>
</feature>
<evidence type="ECO:0000256" key="9">
    <source>
        <dbReference type="ARBA" id="ARBA00023157"/>
    </source>
</evidence>
<dbReference type="GO" id="GO:0004674">
    <property type="term" value="F:protein serine/threonine kinase activity"/>
    <property type="evidence" value="ECO:0007669"/>
    <property type="project" value="UniProtKB-KW"/>
</dbReference>
<evidence type="ECO:0000256" key="3">
    <source>
        <dbReference type="ARBA" id="ARBA00022679"/>
    </source>
</evidence>
<evidence type="ECO:0000256" key="8">
    <source>
        <dbReference type="ARBA" id="ARBA00023136"/>
    </source>
</evidence>
<evidence type="ECO:0000256" key="1">
    <source>
        <dbReference type="ARBA" id="ARBA00004479"/>
    </source>
</evidence>
<keyword evidence="7 11" id="KW-1133">Transmembrane helix</keyword>
<keyword evidence="8 11" id="KW-0472">Membrane</keyword>
<comment type="caution">
    <text evidence="15">The sequence shown here is derived from an EMBL/GenBank/DDBJ whole genome shotgun (WGS) entry which is preliminary data.</text>
</comment>
<keyword evidence="5 12" id="KW-0732">Signal</keyword>
<comment type="subcellular location">
    <subcellularLocation>
        <location evidence="1">Membrane</location>
        <topology evidence="1">Single-pass type I membrane protein</topology>
    </subcellularLocation>
</comment>
<keyword evidence="6" id="KW-0418">Kinase</keyword>
<dbReference type="GO" id="GO:0030247">
    <property type="term" value="F:polysaccharide binding"/>
    <property type="evidence" value="ECO:0007669"/>
    <property type="project" value="InterPro"/>
</dbReference>
<proteinExistence type="predicted"/>
<keyword evidence="10" id="KW-0325">Glycoprotein</keyword>
<keyword evidence="9" id="KW-1015">Disulfide bond</keyword>
<dbReference type="OrthoDB" id="1104670at2759"/>
<evidence type="ECO:0000256" key="2">
    <source>
        <dbReference type="ARBA" id="ARBA00022527"/>
    </source>
</evidence>
<dbReference type="AlphaFoldDB" id="A0A6D2ILL5"/>
<feature type="domain" description="Wall-associated receptor kinase" evidence="13">
    <location>
        <begin position="174"/>
        <end position="250"/>
    </location>
</feature>
<evidence type="ECO:0000259" key="13">
    <source>
        <dbReference type="Pfam" id="PF08488"/>
    </source>
</evidence>
<evidence type="ECO:0000256" key="4">
    <source>
        <dbReference type="ARBA" id="ARBA00022692"/>
    </source>
</evidence>
<evidence type="ECO:0000259" key="14">
    <source>
        <dbReference type="Pfam" id="PF13947"/>
    </source>
</evidence>
<dbReference type="Gene3D" id="2.10.25.10">
    <property type="entry name" value="Laminin"/>
    <property type="match status" value="1"/>
</dbReference>
<keyword evidence="3" id="KW-0808">Transferase</keyword>
<dbReference type="Proteomes" id="UP000467841">
    <property type="component" value="Unassembled WGS sequence"/>
</dbReference>
<keyword evidence="2" id="KW-0723">Serine/threonine-protein kinase</keyword>
<protein>
    <recommendedName>
        <fullName evidence="17">Wall-associated receptor kinase galacturonan-binding domain-containing protein</fullName>
    </recommendedName>
</protein>
<reference evidence="15" key="1">
    <citation type="submission" date="2020-01" db="EMBL/GenBank/DDBJ databases">
        <authorList>
            <person name="Mishra B."/>
        </authorList>
    </citation>
    <scope>NUCLEOTIDE SEQUENCE [LARGE SCALE GENOMIC DNA]</scope>
</reference>
<dbReference type="InterPro" id="IPR013695">
    <property type="entry name" value="WAK"/>
</dbReference>
<keyword evidence="16" id="KW-1185">Reference proteome</keyword>
<evidence type="ECO:0000313" key="15">
    <source>
        <dbReference type="EMBL" id="CAA7026034.1"/>
    </source>
</evidence>
<dbReference type="Pfam" id="PF13947">
    <property type="entry name" value="GUB_WAK_bind"/>
    <property type="match status" value="1"/>
</dbReference>
<evidence type="ECO:0000256" key="6">
    <source>
        <dbReference type="ARBA" id="ARBA00022777"/>
    </source>
</evidence>
<dbReference type="InterPro" id="IPR025287">
    <property type="entry name" value="WAK_GUB"/>
</dbReference>
<feature type="domain" description="Wall-associated receptor kinase galacturonan-binding" evidence="14">
    <location>
        <begin position="36"/>
        <end position="79"/>
    </location>
</feature>